<protein>
    <submittedName>
        <fullName evidence="6">Interferon-induced GTP-binding protein Mx</fullName>
    </submittedName>
</protein>
<dbReference type="GO" id="GO:0005525">
    <property type="term" value="F:GTP binding"/>
    <property type="evidence" value="ECO:0007669"/>
    <property type="project" value="InterPro"/>
</dbReference>
<keyword evidence="7" id="KW-1185">Reference proteome</keyword>
<dbReference type="InterPro" id="IPR000375">
    <property type="entry name" value="Dynamin_stalk"/>
</dbReference>
<evidence type="ECO:0000256" key="1">
    <source>
        <dbReference type="ARBA" id="ARBA00022741"/>
    </source>
</evidence>
<dbReference type="GO" id="GO:0016020">
    <property type="term" value="C:membrane"/>
    <property type="evidence" value="ECO:0007669"/>
    <property type="project" value="TreeGrafter"/>
</dbReference>
<dbReference type="GO" id="GO:0048312">
    <property type="term" value="P:intracellular distribution of mitochondria"/>
    <property type="evidence" value="ECO:0007669"/>
    <property type="project" value="TreeGrafter"/>
</dbReference>
<dbReference type="STRING" id="43265.A0A545UKX7"/>
<gene>
    <name evidence="6" type="ORF">IF1G_11222</name>
</gene>
<accession>A0A545UKX7</accession>
<dbReference type="PANTHER" id="PTHR11566">
    <property type="entry name" value="DYNAMIN"/>
    <property type="match status" value="1"/>
</dbReference>
<feature type="domain" description="Dynamin-type G" evidence="5">
    <location>
        <begin position="27"/>
        <end position="311"/>
    </location>
</feature>
<evidence type="ECO:0000313" key="7">
    <source>
        <dbReference type="Proteomes" id="UP000315783"/>
    </source>
</evidence>
<organism evidence="6 7">
    <name type="scientific">Cordyceps javanica</name>
    <dbReference type="NCBI Taxonomy" id="43265"/>
    <lineage>
        <taxon>Eukaryota</taxon>
        <taxon>Fungi</taxon>
        <taxon>Dikarya</taxon>
        <taxon>Ascomycota</taxon>
        <taxon>Pezizomycotina</taxon>
        <taxon>Sordariomycetes</taxon>
        <taxon>Hypocreomycetidae</taxon>
        <taxon>Hypocreales</taxon>
        <taxon>Cordycipitaceae</taxon>
        <taxon>Cordyceps</taxon>
    </lineage>
</organism>
<feature type="region of interest" description="Disordered" evidence="3">
    <location>
        <begin position="707"/>
        <end position="751"/>
    </location>
</feature>
<dbReference type="OrthoDB" id="415706at2759"/>
<dbReference type="GO" id="GO:0016559">
    <property type="term" value="P:peroxisome fission"/>
    <property type="evidence" value="ECO:0007669"/>
    <property type="project" value="TreeGrafter"/>
</dbReference>
<dbReference type="Pfam" id="PF01031">
    <property type="entry name" value="Dynamin_M"/>
    <property type="match status" value="1"/>
</dbReference>
<dbReference type="InterPro" id="IPR001401">
    <property type="entry name" value="Dynamin_GTPase"/>
</dbReference>
<dbReference type="PROSITE" id="PS51388">
    <property type="entry name" value="GED"/>
    <property type="match status" value="1"/>
</dbReference>
<sequence length="751" mass="85515">MEALQSENHRNLLDIIDKLRSKGVSRYVDLPQIVVCGDQSAGKSSVLEAISGMTFPTKDNLCTRFATELILRREATEAVNVSIHPGPERSTDERQRLNAFHAEIDPAQPDLQLVVERAKNAMGISDFKVFSTDILRVELSGPTQPHLTMVDLPGLFRAGNREQSAKDAKIVHKMVRGYVENPRSIILAVVSAKNDFALQEITEMARELDPNGIRTLGLITKPDALDAGSDSEVAYVRLAKNEDVAFRLGWHILKNRDYQMRESSSVERDEAEESFFRSGVWATMNPAQLGVRTLKPRLSIVLKDQILRQLPSLIDDMEVEISSTKIQLKRLGTPRSNAAEQRRYLLQVSREFTYLMQAAIDGVYNDPFFGSAQTEEGYRKRLRARVQNTLANFSETMRLQGRKRIIVDQPSPDEKLSSDQVSRLDFIDMAKERIRRSRGRELPGTFNPMVIGELFVEQCEPWQRIASNVKLEILRAVHEVTKAIVDYIAISETTSGIFSLVGGYLEMWKSELEGEFAALLKPYVDGHPITFNHYLTDTVQRAQAERRRRSLNRQFREIIGYDEFASGQKISLYPARVLNQLEQRIEVDMERHGGELAVDYMEAYYKLARKKFIDDISVLAVERCLINKLPSLFPSETILDLQDDELDHIATESYALSLERTRYTEKLVILGDAKSDLEKLDIHRTLDHISLKEDRFAVSDGLLNDKETQATSLKDEQTSFSREQVNPDGPQNAEQPDKEEKRELKLKKKSK</sequence>
<evidence type="ECO:0000256" key="2">
    <source>
        <dbReference type="ARBA" id="ARBA00023134"/>
    </source>
</evidence>
<keyword evidence="2" id="KW-0342">GTP-binding</keyword>
<dbReference type="GO" id="GO:0008017">
    <property type="term" value="F:microtubule binding"/>
    <property type="evidence" value="ECO:0007669"/>
    <property type="project" value="TreeGrafter"/>
</dbReference>
<dbReference type="InterPro" id="IPR045063">
    <property type="entry name" value="Dynamin_N"/>
</dbReference>
<evidence type="ECO:0000256" key="3">
    <source>
        <dbReference type="SAM" id="MobiDB-lite"/>
    </source>
</evidence>
<evidence type="ECO:0000259" key="5">
    <source>
        <dbReference type="PROSITE" id="PS51718"/>
    </source>
</evidence>
<dbReference type="PROSITE" id="PS51718">
    <property type="entry name" value="G_DYNAMIN_2"/>
    <property type="match status" value="1"/>
</dbReference>
<evidence type="ECO:0000313" key="6">
    <source>
        <dbReference type="EMBL" id="TQV90113.1"/>
    </source>
</evidence>
<dbReference type="SUPFAM" id="SSF52540">
    <property type="entry name" value="P-loop containing nucleoside triphosphate hydrolases"/>
    <property type="match status" value="1"/>
</dbReference>
<feature type="domain" description="GED" evidence="4">
    <location>
        <begin position="594"/>
        <end position="685"/>
    </location>
</feature>
<name>A0A545UKX7_9HYPO</name>
<dbReference type="GO" id="GO:0000266">
    <property type="term" value="P:mitochondrial fission"/>
    <property type="evidence" value="ECO:0007669"/>
    <property type="project" value="TreeGrafter"/>
</dbReference>
<dbReference type="InterPro" id="IPR030381">
    <property type="entry name" value="G_DYNAMIN_dom"/>
</dbReference>
<keyword evidence="1" id="KW-0547">Nucleotide-binding</keyword>
<dbReference type="GO" id="GO:0003924">
    <property type="term" value="F:GTPase activity"/>
    <property type="evidence" value="ECO:0007669"/>
    <property type="project" value="InterPro"/>
</dbReference>
<dbReference type="GO" id="GO:0005874">
    <property type="term" value="C:microtubule"/>
    <property type="evidence" value="ECO:0007669"/>
    <property type="project" value="TreeGrafter"/>
</dbReference>
<proteinExistence type="predicted"/>
<dbReference type="Proteomes" id="UP000315783">
    <property type="component" value="Unassembled WGS sequence"/>
</dbReference>
<comment type="caution">
    <text evidence="6">The sequence shown here is derived from an EMBL/GenBank/DDBJ whole genome shotgun (WGS) entry which is preliminary data.</text>
</comment>
<dbReference type="Gene3D" id="3.40.50.300">
    <property type="entry name" value="P-loop containing nucleotide triphosphate hydrolases"/>
    <property type="match status" value="1"/>
</dbReference>
<dbReference type="SMART" id="SM00053">
    <property type="entry name" value="DYNc"/>
    <property type="match status" value="1"/>
</dbReference>
<dbReference type="PRINTS" id="PR00195">
    <property type="entry name" value="DYNAMIN"/>
</dbReference>
<reference evidence="6 7" key="1">
    <citation type="journal article" date="2019" name="Appl. Microbiol. Biotechnol.">
        <title>Genome sequence of Isaria javanica and comparative genome analysis insights into family S53 peptidase evolution in fungal entomopathogens.</title>
        <authorList>
            <person name="Lin R."/>
            <person name="Zhang X."/>
            <person name="Xin B."/>
            <person name="Zou M."/>
            <person name="Gao Y."/>
            <person name="Qin F."/>
            <person name="Hu Q."/>
            <person name="Xie B."/>
            <person name="Cheng X."/>
        </authorList>
    </citation>
    <scope>NUCLEOTIDE SEQUENCE [LARGE SCALE GENOMIC DNA]</scope>
    <source>
        <strain evidence="6 7">IJ1G</strain>
    </source>
</reference>
<dbReference type="InterPro" id="IPR022812">
    <property type="entry name" value="Dynamin"/>
</dbReference>
<evidence type="ECO:0000259" key="4">
    <source>
        <dbReference type="PROSITE" id="PS51388"/>
    </source>
</evidence>
<dbReference type="GO" id="GO:0006897">
    <property type="term" value="P:endocytosis"/>
    <property type="evidence" value="ECO:0007669"/>
    <property type="project" value="TreeGrafter"/>
</dbReference>
<dbReference type="PANTHER" id="PTHR11566:SF149">
    <property type="entry name" value="GTPASE, PUTATIVE (AFU_ORTHOLOGUE AFUA_6G11890)-RELATED"/>
    <property type="match status" value="1"/>
</dbReference>
<dbReference type="CDD" id="cd08771">
    <property type="entry name" value="DLP_1"/>
    <property type="match status" value="1"/>
</dbReference>
<dbReference type="AlphaFoldDB" id="A0A545UKX7"/>
<dbReference type="InterPro" id="IPR020850">
    <property type="entry name" value="GED_dom"/>
</dbReference>
<dbReference type="EMBL" id="SPUK01000036">
    <property type="protein sequence ID" value="TQV90113.1"/>
    <property type="molecule type" value="Genomic_DNA"/>
</dbReference>
<dbReference type="FunFam" id="3.40.50.300:FF:001425">
    <property type="entry name" value="Dynamin GTPase, putative"/>
    <property type="match status" value="1"/>
</dbReference>
<dbReference type="Pfam" id="PF00350">
    <property type="entry name" value="Dynamin_N"/>
    <property type="match status" value="1"/>
</dbReference>
<dbReference type="InterPro" id="IPR027417">
    <property type="entry name" value="P-loop_NTPase"/>
</dbReference>
<feature type="compositionally biased region" description="Basic and acidic residues" evidence="3">
    <location>
        <begin position="707"/>
        <end position="717"/>
    </location>
</feature>
<dbReference type="GO" id="GO:0005739">
    <property type="term" value="C:mitochondrion"/>
    <property type="evidence" value="ECO:0007669"/>
    <property type="project" value="TreeGrafter"/>
</dbReference>